<dbReference type="OrthoDB" id="6120894at2"/>
<name>A0A081NLM5_9GAMM</name>
<feature type="coiled-coil region" evidence="1">
    <location>
        <begin position="41"/>
        <end position="68"/>
    </location>
</feature>
<dbReference type="Proteomes" id="UP000028073">
    <property type="component" value="Unassembled WGS sequence"/>
</dbReference>
<gene>
    <name evidence="2" type="ORF">GZ78_05115</name>
</gene>
<evidence type="ECO:0000256" key="1">
    <source>
        <dbReference type="SAM" id="Coils"/>
    </source>
</evidence>
<dbReference type="NCBIfam" id="TIGR02449">
    <property type="entry name" value="TIGR02449 family protein"/>
    <property type="match status" value="1"/>
</dbReference>
<dbReference type="STRING" id="1137799.GZ78_05115"/>
<sequence>MNDHELAALNQKLDYLVAISLKLKEENRLLRAKEQSWLAERAQLMEKNDVARSKVEAMINRLRTLEHES</sequence>
<evidence type="ECO:0008006" key="4">
    <source>
        <dbReference type="Google" id="ProtNLM"/>
    </source>
</evidence>
<comment type="caution">
    <text evidence="2">The sequence shown here is derived from an EMBL/GenBank/DDBJ whole genome shotgun (WGS) entry which is preliminary data.</text>
</comment>
<accession>A0A081NLM5</accession>
<reference evidence="2 3" key="1">
    <citation type="submission" date="2014-06" db="EMBL/GenBank/DDBJ databases">
        <title>Whole Genome Sequences of Three Symbiotic Endozoicomonas Bacteria.</title>
        <authorList>
            <person name="Neave M.J."/>
            <person name="Apprill A."/>
            <person name="Voolstra C.R."/>
        </authorList>
    </citation>
    <scope>NUCLEOTIDE SEQUENCE [LARGE SCALE GENOMIC DNA]</scope>
    <source>
        <strain evidence="2 3">DSM 25634</strain>
    </source>
</reference>
<protein>
    <recommendedName>
        <fullName evidence="4">TIGR02449 family protein</fullName>
    </recommendedName>
</protein>
<evidence type="ECO:0000313" key="3">
    <source>
        <dbReference type="Proteomes" id="UP000028073"/>
    </source>
</evidence>
<dbReference type="AlphaFoldDB" id="A0A081NLM5"/>
<dbReference type="RefSeq" id="WP_034833124.1">
    <property type="nucleotide sequence ID" value="NZ_JOKH01000001.1"/>
</dbReference>
<dbReference type="EMBL" id="JOKH01000001">
    <property type="protein sequence ID" value="KEQ19348.1"/>
    <property type="molecule type" value="Genomic_DNA"/>
</dbReference>
<evidence type="ECO:0000313" key="2">
    <source>
        <dbReference type="EMBL" id="KEQ19348.1"/>
    </source>
</evidence>
<keyword evidence="1" id="KW-0175">Coiled coil</keyword>
<keyword evidence="3" id="KW-1185">Reference proteome</keyword>
<proteinExistence type="predicted"/>
<organism evidence="2 3">
    <name type="scientific">Endozoicomonas numazuensis</name>
    <dbReference type="NCBI Taxonomy" id="1137799"/>
    <lineage>
        <taxon>Bacteria</taxon>
        <taxon>Pseudomonadati</taxon>
        <taxon>Pseudomonadota</taxon>
        <taxon>Gammaproteobacteria</taxon>
        <taxon>Oceanospirillales</taxon>
        <taxon>Endozoicomonadaceae</taxon>
        <taxon>Endozoicomonas</taxon>
    </lineage>
</organism>
<dbReference type="InterPro" id="IPR012662">
    <property type="entry name" value="CHP02449"/>
</dbReference>
<dbReference type="eggNOG" id="ENOG5033A9M">
    <property type="taxonomic scope" value="Bacteria"/>
</dbReference>